<comment type="subcellular location">
    <subcellularLocation>
        <location evidence="1">Nucleus</location>
    </subcellularLocation>
</comment>
<sequence length="183" mass="18465">GVARALAALGPFYTDAQGLPGGGLPPGGEPGPHSGALGYMEEAGCLLASAACLAQQGQLGNANQLLSRALKTSHRRLGHTQLVCAVLGELAPTFLAQRDAHPALEALTSAATFSRTAGDLWAEAAAKRKLATIFTQQADGKKAAEAAASAGRREQRIAAATAAALADSGRHGYAAGWGLRTVG</sequence>
<dbReference type="GO" id="GO:0007059">
    <property type="term" value="P:chromosome segregation"/>
    <property type="evidence" value="ECO:0007669"/>
    <property type="project" value="UniProtKB-KW"/>
</dbReference>
<evidence type="ECO:0000313" key="8">
    <source>
        <dbReference type="EMBL" id="GFR44021.1"/>
    </source>
</evidence>
<dbReference type="GO" id="GO:0007064">
    <property type="term" value="P:mitotic sister chromatid cohesion"/>
    <property type="evidence" value="ECO:0007669"/>
    <property type="project" value="InterPro"/>
</dbReference>
<evidence type="ECO:0000256" key="1">
    <source>
        <dbReference type="ARBA" id="ARBA00004123"/>
    </source>
</evidence>
<keyword evidence="5" id="KW-0159">Chromosome partition</keyword>
<keyword evidence="9" id="KW-1185">Reference proteome</keyword>
<dbReference type="SUPFAM" id="SSF48452">
    <property type="entry name" value="TPR-like"/>
    <property type="match status" value="1"/>
</dbReference>
<reference evidence="8 9" key="1">
    <citation type="journal article" date="2021" name="Sci. Rep.">
        <title>Genome sequencing of the multicellular alga Astrephomene provides insights into convergent evolution of germ-soma differentiation.</title>
        <authorList>
            <person name="Yamashita S."/>
            <person name="Yamamoto K."/>
            <person name="Matsuzaki R."/>
            <person name="Suzuki S."/>
            <person name="Yamaguchi H."/>
            <person name="Hirooka S."/>
            <person name="Minakuchi Y."/>
            <person name="Miyagishima S."/>
            <person name="Kawachi M."/>
            <person name="Toyoda A."/>
            <person name="Nozaki H."/>
        </authorList>
    </citation>
    <scope>NUCLEOTIDE SEQUENCE [LARGE SCALE GENOMIC DNA]</scope>
    <source>
        <strain evidence="8 9">NIES-4017</strain>
    </source>
</reference>
<evidence type="ECO:0000256" key="5">
    <source>
        <dbReference type="ARBA" id="ARBA00022829"/>
    </source>
</evidence>
<dbReference type="InterPro" id="IPR011990">
    <property type="entry name" value="TPR-like_helical_dom_sf"/>
</dbReference>
<comment type="similarity">
    <text evidence="2">Belongs to the SCC4/mau-2 family.</text>
</comment>
<keyword evidence="7" id="KW-0131">Cell cycle</keyword>
<dbReference type="Gene3D" id="1.25.40.10">
    <property type="entry name" value="Tetratricopeptide repeat domain"/>
    <property type="match status" value="1"/>
</dbReference>
<organism evidence="8 9">
    <name type="scientific">Astrephomene gubernaculifera</name>
    <dbReference type="NCBI Taxonomy" id="47775"/>
    <lineage>
        <taxon>Eukaryota</taxon>
        <taxon>Viridiplantae</taxon>
        <taxon>Chlorophyta</taxon>
        <taxon>core chlorophytes</taxon>
        <taxon>Chlorophyceae</taxon>
        <taxon>CS clade</taxon>
        <taxon>Chlamydomonadales</taxon>
        <taxon>Astrephomenaceae</taxon>
        <taxon>Astrephomene</taxon>
    </lineage>
</organism>
<dbReference type="InterPro" id="IPR019440">
    <property type="entry name" value="MAU2"/>
</dbReference>
<dbReference type="PANTHER" id="PTHR21394">
    <property type="entry name" value="MAU2 CHROMATID COHESION FACTOR HOMOLOG"/>
    <property type="match status" value="1"/>
</dbReference>
<evidence type="ECO:0000256" key="6">
    <source>
        <dbReference type="ARBA" id="ARBA00023242"/>
    </source>
</evidence>
<dbReference type="Proteomes" id="UP001054857">
    <property type="component" value="Unassembled WGS sequence"/>
</dbReference>
<evidence type="ECO:0000256" key="2">
    <source>
        <dbReference type="ARBA" id="ARBA00008585"/>
    </source>
</evidence>
<gene>
    <name evidence="8" type="ORF">Agub_g5177</name>
</gene>
<dbReference type="AlphaFoldDB" id="A0AAD3DLG7"/>
<protein>
    <submittedName>
        <fullName evidence="8">Uncharacterized protein</fullName>
    </submittedName>
</protein>
<comment type="caution">
    <text evidence="8">The sequence shown here is derived from an EMBL/GenBank/DDBJ whole genome shotgun (WGS) entry which is preliminary data.</text>
</comment>
<evidence type="ECO:0000256" key="3">
    <source>
        <dbReference type="ARBA" id="ARBA00022618"/>
    </source>
</evidence>
<feature type="non-terminal residue" evidence="8">
    <location>
        <position position="1"/>
    </location>
</feature>
<name>A0AAD3DLG7_9CHLO</name>
<keyword evidence="3" id="KW-0132">Cell division</keyword>
<accession>A0AAD3DLG7</accession>
<keyword evidence="6" id="KW-0539">Nucleus</keyword>
<evidence type="ECO:0000256" key="7">
    <source>
        <dbReference type="ARBA" id="ARBA00023306"/>
    </source>
</evidence>
<dbReference type="EMBL" id="BMAR01000006">
    <property type="protein sequence ID" value="GFR44021.1"/>
    <property type="molecule type" value="Genomic_DNA"/>
</dbReference>
<keyword evidence="4" id="KW-0498">Mitosis</keyword>
<proteinExistence type="inferred from homology"/>
<evidence type="ECO:0000313" key="9">
    <source>
        <dbReference type="Proteomes" id="UP001054857"/>
    </source>
</evidence>
<dbReference type="GO" id="GO:0005634">
    <property type="term" value="C:nucleus"/>
    <property type="evidence" value="ECO:0007669"/>
    <property type="project" value="UniProtKB-SubCell"/>
</dbReference>
<dbReference type="GO" id="GO:0051301">
    <property type="term" value="P:cell division"/>
    <property type="evidence" value="ECO:0007669"/>
    <property type="project" value="UniProtKB-KW"/>
</dbReference>
<evidence type="ECO:0000256" key="4">
    <source>
        <dbReference type="ARBA" id="ARBA00022776"/>
    </source>
</evidence>